<evidence type="ECO:0000256" key="7">
    <source>
        <dbReference type="ARBA" id="ARBA00022816"/>
    </source>
</evidence>
<evidence type="ECO:0000256" key="9">
    <source>
        <dbReference type="ARBA" id="ARBA00022884"/>
    </source>
</evidence>
<dbReference type="Pfam" id="PF09405">
    <property type="entry name" value="Btz"/>
    <property type="match status" value="1"/>
</dbReference>
<keyword evidence="5" id="KW-0963">Cytoplasm</keyword>
<feature type="compositionally biased region" description="Acidic residues" evidence="13">
    <location>
        <begin position="21"/>
        <end position="39"/>
    </location>
</feature>
<comment type="caution">
    <text evidence="15">The sequence shown here is derived from an EMBL/GenBank/DDBJ whole genome shotgun (WGS) entry which is preliminary data.</text>
</comment>
<comment type="subcellular location">
    <subcellularLocation>
        <location evidence="2">Cytoplasm</location>
    </subcellularLocation>
    <subcellularLocation>
        <location evidence="1">Nucleus</location>
    </subcellularLocation>
</comment>
<evidence type="ECO:0000256" key="2">
    <source>
        <dbReference type="ARBA" id="ARBA00004496"/>
    </source>
</evidence>
<feature type="compositionally biased region" description="Low complexity" evidence="13">
    <location>
        <begin position="559"/>
        <end position="569"/>
    </location>
</feature>
<dbReference type="GO" id="GO:0000184">
    <property type="term" value="P:nuclear-transcribed mRNA catabolic process, nonsense-mediated decay"/>
    <property type="evidence" value="ECO:0007669"/>
    <property type="project" value="UniProtKB-KW"/>
</dbReference>
<name>A0AA40FBP6_9PEZI</name>
<evidence type="ECO:0000259" key="14">
    <source>
        <dbReference type="SMART" id="SM01044"/>
    </source>
</evidence>
<feature type="compositionally biased region" description="Basic and acidic residues" evidence="13">
    <location>
        <begin position="151"/>
        <end position="175"/>
    </location>
</feature>
<keyword evidence="16" id="KW-1185">Reference proteome</keyword>
<evidence type="ECO:0000256" key="11">
    <source>
        <dbReference type="ARBA" id="ARBA00023187"/>
    </source>
</evidence>
<proteinExistence type="inferred from homology"/>
<organism evidence="15 16">
    <name type="scientific">Schizothecium vesticola</name>
    <dbReference type="NCBI Taxonomy" id="314040"/>
    <lineage>
        <taxon>Eukaryota</taxon>
        <taxon>Fungi</taxon>
        <taxon>Dikarya</taxon>
        <taxon>Ascomycota</taxon>
        <taxon>Pezizomycotina</taxon>
        <taxon>Sordariomycetes</taxon>
        <taxon>Sordariomycetidae</taxon>
        <taxon>Sordariales</taxon>
        <taxon>Schizotheciaceae</taxon>
        <taxon>Schizothecium</taxon>
    </lineage>
</organism>
<evidence type="ECO:0000256" key="6">
    <source>
        <dbReference type="ARBA" id="ARBA00022664"/>
    </source>
</evidence>
<evidence type="ECO:0000256" key="1">
    <source>
        <dbReference type="ARBA" id="ARBA00004123"/>
    </source>
</evidence>
<feature type="compositionally biased region" description="Polar residues" evidence="13">
    <location>
        <begin position="493"/>
        <end position="505"/>
    </location>
</feature>
<evidence type="ECO:0000256" key="5">
    <source>
        <dbReference type="ARBA" id="ARBA00022490"/>
    </source>
</evidence>
<dbReference type="SMART" id="SM01044">
    <property type="entry name" value="Btz"/>
    <property type="match status" value="1"/>
</dbReference>
<gene>
    <name evidence="15" type="ORF">B0T18DRAFT_313229</name>
</gene>
<reference evidence="15" key="1">
    <citation type="submission" date="2023-06" db="EMBL/GenBank/DDBJ databases">
        <title>Genome-scale phylogeny and comparative genomics of the fungal order Sordariales.</title>
        <authorList>
            <consortium name="Lawrence Berkeley National Laboratory"/>
            <person name="Hensen N."/>
            <person name="Bonometti L."/>
            <person name="Westerberg I."/>
            <person name="Brannstrom I.O."/>
            <person name="Guillou S."/>
            <person name="Cros-Aarteil S."/>
            <person name="Calhoun S."/>
            <person name="Haridas S."/>
            <person name="Kuo A."/>
            <person name="Mondo S."/>
            <person name="Pangilinan J."/>
            <person name="Riley R."/>
            <person name="LaButti K."/>
            <person name="Andreopoulos B."/>
            <person name="Lipzen A."/>
            <person name="Chen C."/>
            <person name="Yanf M."/>
            <person name="Daum C."/>
            <person name="Ng V."/>
            <person name="Clum A."/>
            <person name="Steindorff A."/>
            <person name="Ohm R."/>
            <person name="Martin F."/>
            <person name="Silar P."/>
            <person name="Natvig D."/>
            <person name="Lalanne C."/>
            <person name="Gautier V."/>
            <person name="Ament-velasquez S.L."/>
            <person name="Kruys A."/>
            <person name="Hutchinson M.I."/>
            <person name="Powell A.J."/>
            <person name="Barry K."/>
            <person name="Miller A.N."/>
            <person name="Grigoriev I.V."/>
            <person name="Debuchy R."/>
            <person name="Gladieux P."/>
            <person name="Thoren M.H."/>
            <person name="Johannesson H."/>
        </authorList>
    </citation>
    <scope>NUCLEOTIDE SEQUENCE</scope>
    <source>
        <strain evidence="15">SMH3187-1</strain>
    </source>
</reference>
<evidence type="ECO:0000256" key="4">
    <source>
        <dbReference type="ARBA" id="ARBA00022448"/>
    </source>
</evidence>
<keyword evidence="12" id="KW-0539">Nucleus</keyword>
<evidence type="ECO:0000313" key="16">
    <source>
        <dbReference type="Proteomes" id="UP001172155"/>
    </source>
</evidence>
<keyword evidence="10" id="KW-0866">Nonsense-mediated mRNA decay</keyword>
<keyword evidence="6" id="KW-0507">mRNA processing</keyword>
<dbReference type="GO" id="GO:0051028">
    <property type="term" value="P:mRNA transport"/>
    <property type="evidence" value="ECO:0007669"/>
    <property type="project" value="UniProtKB-KW"/>
</dbReference>
<feature type="compositionally biased region" description="Basic residues" evidence="13">
    <location>
        <begin position="7"/>
        <end position="17"/>
    </location>
</feature>
<evidence type="ECO:0000256" key="12">
    <source>
        <dbReference type="ARBA" id="ARBA00023242"/>
    </source>
</evidence>
<feature type="compositionally biased region" description="Polar residues" evidence="13">
    <location>
        <begin position="633"/>
        <end position="654"/>
    </location>
</feature>
<evidence type="ECO:0000256" key="13">
    <source>
        <dbReference type="SAM" id="MobiDB-lite"/>
    </source>
</evidence>
<dbReference type="GO" id="GO:0006417">
    <property type="term" value="P:regulation of translation"/>
    <property type="evidence" value="ECO:0007669"/>
    <property type="project" value="UniProtKB-KW"/>
</dbReference>
<feature type="region of interest" description="Disordered" evidence="13">
    <location>
        <begin position="1"/>
        <end position="101"/>
    </location>
</feature>
<keyword evidence="4" id="KW-0813">Transport</keyword>
<feature type="domain" description="Btz" evidence="14">
    <location>
        <begin position="141"/>
        <end position="269"/>
    </location>
</feature>
<evidence type="ECO:0000313" key="15">
    <source>
        <dbReference type="EMBL" id="KAK0754672.1"/>
    </source>
</evidence>
<comment type="similarity">
    <text evidence="3">Belongs to the CASC3 family.</text>
</comment>
<dbReference type="GO" id="GO:0008380">
    <property type="term" value="P:RNA splicing"/>
    <property type="evidence" value="ECO:0007669"/>
    <property type="project" value="UniProtKB-KW"/>
</dbReference>
<sequence>MAAPGPPRRRKIIGHRRRVEDDGEEEGGPETIDIEDDSLTEGSIASDEHDQADDSDTSNVDEMSPTVPNTHKPMGGGSAKPGFRRKVDAVKGDTPSVKQVEGTIEDTQILLGRVSLADEDATAGELNFDDLPEDSASKEAAPIIVRSSPVSKERLPVQEQKRREHEEYRRKRDEDPTFVPNRGAFFLHDHRHAGPAANGFRPFPRGARGRGRGAFGGPFAPVSHIQTVPDPTTNGPWAHDMHEMVTEPPALFASRNNRYVSGRDGPPSGKAPVPTAPLSDTHINRAMSTEKHVANVAVRVYIPSIMSTPKTFTGVRLNQYTKLPDHRPPLRRDKPVRISLPYHHSPIMPRYIYPPHDRAFIFIPRALRPNQQRGRGKGARSTAGSVGPFSRRTSVYGSYYGSVYTPSIAMSRRSSITHDFGREYILSPTGSSISRPPLPADHSRPVVRLPPLAQAQPASMLPPPADAFVQPAPVVEASINDLPQPQTHPLPQKPTFQETRSSTIPMHQPRPQKAVSIENIEPPAPHSMNAPPSYQQAFHHQVPPQMTNPYAHETHTRHPSYQSQSTSLTPLSQIPERAIHAAPFQPTHYPQPGFYGQPYPVMQQMQPPQGYYYPQQYGGNMGPNASAPAFVPASQQGPYDQPVQGNPQDAQPHSQGAPPQGLIVQEMGGTMYFYDPNQMPVVGYPPYPPAYNPGMVNMGGVVTPDQNGLFYPPPAPGMVYLNS</sequence>
<evidence type="ECO:0000256" key="10">
    <source>
        <dbReference type="ARBA" id="ARBA00023161"/>
    </source>
</evidence>
<dbReference type="EMBL" id="JAUKUD010000001">
    <property type="protein sequence ID" value="KAK0754672.1"/>
    <property type="molecule type" value="Genomic_DNA"/>
</dbReference>
<keyword evidence="7" id="KW-0509">mRNA transport</keyword>
<feature type="compositionally biased region" description="Polar residues" evidence="13">
    <location>
        <begin position="57"/>
        <end position="69"/>
    </location>
</feature>
<dbReference type="AlphaFoldDB" id="A0AA40FBP6"/>
<evidence type="ECO:0000256" key="3">
    <source>
        <dbReference type="ARBA" id="ARBA00009548"/>
    </source>
</evidence>
<keyword evidence="11" id="KW-0508">mRNA splicing</keyword>
<feature type="region of interest" description="Disordered" evidence="13">
    <location>
        <begin position="544"/>
        <end position="569"/>
    </location>
</feature>
<dbReference type="GO" id="GO:0005737">
    <property type="term" value="C:cytoplasm"/>
    <property type="evidence" value="ECO:0007669"/>
    <property type="project" value="UniProtKB-SubCell"/>
</dbReference>
<dbReference type="GO" id="GO:0035145">
    <property type="term" value="C:exon-exon junction complex"/>
    <property type="evidence" value="ECO:0007669"/>
    <property type="project" value="InterPro"/>
</dbReference>
<evidence type="ECO:0000256" key="8">
    <source>
        <dbReference type="ARBA" id="ARBA00022845"/>
    </source>
</evidence>
<accession>A0AA40FBP6</accession>
<dbReference type="InterPro" id="IPR018545">
    <property type="entry name" value="Btz_dom"/>
</dbReference>
<protein>
    <submittedName>
        <fullName evidence="15">CASC3/Barentsz eIF4AIII binding-domain-containing protein</fullName>
    </submittedName>
</protein>
<dbReference type="Proteomes" id="UP001172155">
    <property type="component" value="Unassembled WGS sequence"/>
</dbReference>
<feature type="region of interest" description="Disordered" evidence="13">
    <location>
        <begin position="623"/>
        <end position="659"/>
    </location>
</feature>
<dbReference type="GO" id="GO:0006397">
    <property type="term" value="P:mRNA processing"/>
    <property type="evidence" value="ECO:0007669"/>
    <property type="project" value="UniProtKB-KW"/>
</dbReference>
<feature type="region of interest" description="Disordered" evidence="13">
    <location>
        <begin position="150"/>
        <end position="180"/>
    </location>
</feature>
<keyword evidence="8" id="KW-0810">Translation regulation</keyword>
<dbReference type="GO" id="GO:0003729">
    <property type="term" value="F:mRNA binding"/>
    <property type="evidence" value="ECO:0007669"/>
    <property type="project" value="InterPro"/>
</dbReference>
<feature type="region of interest" description="Disordered" evidence="13">
    <location>
        <begin position="483"/>
        <end position="510"/>
    </location>
</feature>
<keyword evidence="9" id="KW-0694">RNA-binding</keyword>